<reference evidence="2" key="1">
    <citation type="journal article" date="2022" name="Syst. Appl. Microbiol.">
        <title>Natronocalculus amylovorans gen. nov., sp. nov., and Natranaeroarchaeum aerophilus sp. nov., dominant culturable amylolytic natronoarchaea from hypersaline soda lakes in southwestern Siberia.</title>
        <authorList>
            <person name="Sorokin D.Y."/>
            <person name="Elcheninov A.G."/>
            <person name="Khizhniak T.V."/>
            <person name="Koenen M."/>
            <person name="Bale N.J."/>
            <person name="Damste J.S.S."/>
            <person name="Kublanov I.V."/>
        </authorList>
    </citation>
    <scope>NUCLEOTIDE SEQUENCE</scope>
    <source>
        <strain evidence="2">AArc-St2</strain>
    </source>
</reference>
<dbReference type="Proteomes" id="UP001203207">
    <property type="component" value="Unassembled WGS sequence"/>
</dbReference>
<keyword evidence="3" id="KW-1185">Reference proteome</keyword>
<dbReference type="Pfam" id="PF18545">
    <property type="entry name" value="HalOD1"/>
    <property type="match status" value="1"/>
</dbReference>
<name>A0AAE3FZP1_9EURY</name>
<dbReference type="RefSeq" id="WP_250585539.1">
    <property type="nucleotide sequence ID" value="NZ_JAKRVX010000007.1"/>
</dbReference>
<evidence type="ECO:0000313" key="3">
    <source>
        <dbReference type="Proteomes" id="UP001203207"/>
    </source>
</evidence>
<organism evidence="2 3">
    <name type="scientific">Natronocalculus amylovorans</name>
    <dbReference type="NCBI Taxonomy" id="2917812"/>
    <lineage>
        <taxon>Archaea</taxon>
        <taxon>Methanobacteriati</taxon>
        <taxon>Methanobacteriota</taxon>
        <taxon>Stenosarchaea group</taxon>
        <taxon>Halobacteria</taxon>
        <taxon>Halobacteriales</taxon>
        <taxon>Haloferacaceae</taxon>
        <taxon>Natronocalculus</taxon>
    </lineage>
</organism>
<feature type="domain" description="Halobacterial output" evidence="1">
    <location>
        <begin position="31"/>
        <end position="102"/>
    </location>
</feature>
<accession>A0AAE3FZP1</accession>
<gene>
    <name evidence="2" type="ORF">AArcSt2_14200</name>
</gene>
<comment type="caution">
    <text evidence="2">The sequence shown here is derived from an EMBL/GenBank/DDBJ whole genome shotgun (WGS) entry which is preliminary data.</text>
</comment>
<dbReference type="InterPro" id="IPR040624">
    <property type="entry name" value="HalOD1"/>
</dbReference>
<sequence>MKTTQSPGTHSVNAHSENTQVYCFEHEPDAEQTLTVSIARAIAAVTGTEPGSLRPRLYDVLDTEALEQLIRRSREAGSQVKVSFEIADLFITINGNSRILIQMPSTS</sequence>
<proteinExistence type="predicted"/>
<dbReference type="AlphaFoldDB" id="A0AAE3FZP1"/>
<reference evidence="2" key="2">
    <citation type="submission" date="2022-02" db="EMBL/GenBank/DDBJ databases">
        <authorList>
            <person name="Elcheninov A.G."/>
            <person name="Sorokin D.Y."/>
            <person name="Kublanov I.V."/>
        </authorList>
    </citation>
    <scope>NUCLEOTIDE SEQUENCE</scope>
    <source>
        <strain evidence="2">AArc-St2</strain>
    </source>
</reference>
<dbReference type="EMBL" id="JAKRVX010000007">
    <property type="protein sequence ID" value="MCL9818091.1"/>
    <property type="molecule type" value="Genomic_DNA"/>
</dbReference>
<evidence type="ECO:0000259" key="1">
    <source>
        <dbReference type="Pfam" id="PF18545"/>
    </source>
</evidence>
<protein>
    <recommendedName>
        <fullName evidence="1">Halobacterial output domain-containing protein</fullName>
    </recommendedName>
</protein>
<evidence type="ECO:0000313" key="2">
    <source>
        <dbReference type="EMBL" id="MCL9818091.1"/>
    </source>
</evidence>